<organism evidence="1 2">
    <name type="scientific">Platanthera zijinensis</name>
    <dbReference type="NCBI Taxonomy" id="2320716"/>
    <lineage>
        <taxon>Eukaryota</taxon>
        <taxon>Viridiplantae</taxon>
        <taxon>Streptophyta</taxon>
        <taxon>Embryophyta</taxon>
        <taxon>Tracheophyta</taxon>
        <taxon>Spermatophyta</taxon>
        <taxon>Magnoliopsida</taxon>
        <taxon>Liliopsida</taxon>
        <taxon>Asparagales</taxon>
        <taxon>Orchidaceae</taxon>
        <taxon>Orchidoideae</taxon>
        <taxon>Orchideae</taxon>
        <taxon>Orchidinae</taxon>
        <taxon>Platanthera</taxon>
    </lineage>
</organism>
<name>A0AAP0FYZ7_9ASPA</name>
<keyword evidence="2" id="KW-1185">Reference proteome</keyword>
<reference evidence="1 2" key="1">
    <citation type="journal article" date="2022" name="Nat. Plants">
        <title>Genomes of leafy and leafless Platanthera orchids illuminate the evolution of mycoheterotrophy.</title>
        <authorList>
            <person name="Li M.H."/>
            <person name="Liu K.W."/>
            <person name="Li Z."/>
            <person name="Lu H.C."/>
            <person name="Ye Q.L."/>
            <person name="Zhang D."/>
            <person name="Wang J.Y."/>
            <person name="Li Y.F."/>
            <person name="Zhong Z.M."/>
            <person name="Liu X."/>
            <person name="Yu X."/>
            <person name="Liu D.K."/>
            <person name="Tu X.D."/>
            <person name="Liu B."/>
            <person name="Hao Y."/>
            <person name="Liao X.Y."/>
            <person name="Jiang Y.T."/>
            <person name="Sun W.H."/>
            <person name="Chen J."/>
            <person name="Chen Y.Q."/>
            <person name="Ai Y."/>
            <person name="Zhai J.W."/>
            <person name="Wu S.S."/>
            <person name="Zhou Z."/>
            <person name="Hsiao Y.Y."/>
            <person name="Wu W.L."/>
            <person name="Chen Y.Y."/>
            <person name="Lin Y.F."/>
            <person name="Hsu J.L."/>
            <person name="Li C.Y."/>
            <person name="Wang Z.W."/>
            <person name="Zhao X."/>
            <person name="Zhong W.Y."/>
            <person name="Ma X.K."/>
            <person name="Ma L."/>
            <person name="Huang J."/>
            <person name="Chen G.Z."/>
            <person name="Huang M.Z."/>
            <person name="Huang L."/>
            <person name="Peng D.H."/>
            <person name="Luo Y.B."/>
            <person name="Zou S.Q."/>
            <person name="Chen S.P."/>
            <person name="Lan S."/>
            <person name="Tsai W.C."/>
            <person name="Van de Peer Y."/>
            <person name="Liu Z.J."/>
        </authorList>
    </citation>
    <scope>NUCLEOTIDE SEQUENCE [LARGE SCALE GENOMIC DNA]</scope>
    <source>
        <strain evidence="1">Lor287</strain>
    </source>
</reference>
<dbReference type="Proteomes" id="UP001418222">
    <property type="component" value="Unassembled WGS sequence"/>
</dbReference>
<protein>
    <submittedName>
        <fullName evidence="1">Uncharacterized protein</fullName>
    </submittedName>
</protein>
<evidence type="ECO:0000313" key="2">
    <source>
        <dbReference type="Proteomes" id="UP001418222"/>
    </source>
</evidence>
<dbReference type="EMBL" id="JBBWWQ010000016">
    <property type="protein sequence ID" value="KAK8926265.1"/>
    <property type="molecule type" value="Genomic_DNA"/>
</dbReference>
<evidence type="ECO:0000313" key="1">
    <source>
        <dbReference type="EMBL" id="KAK8926265.1"/>
    </source>
</evidence>
<gene>
    <name evidence="1" type="ORF">KSP39_PZI018673</name>
</gene>
<proteinExistence type="predicted"/>
<dbReference type="AlphaFoldDB" id="A0AAP0FYZ7"/>
<comment type="caution">
    <text evidence="1">The sequence shown here is derived from an EMBL/GenBank/DDBJ whole genome shotgun (WGS) entry which is preliminary data.</text>
</comment>
<sequence>MMAVSVSALILHFVPDLRRWKNSVHLNPPYYFSSQLLLVMCGHGGQWCEPQLTLSPVDASTSPSLGKLGEYDYAVPSGVPDVPPGGRLLSTYLSPVSAHVIQRTADVDFSAWLWPLSALALPSLSHSDDLQALHAEFNDTLMPRPASLRLARLITPFSSSPVLSIRSGMSDSVLLCASFRRAHHNSTSALIAHIPYLIAHRPLW</sequence>
<accession>A0AAP0FYZ7</accession>